<feature type="transmembrane region" description="Helical" evidence="5">
    <location>
        <begin position="90"/>
        <end position="114"/>
    </location>
</feature>
<keyword evidence="3 5" id="KW-1133">Transmembrane helix</keyword>
<gene>
    <name evidence="7" type="ORF">GCM10010269_30630</name>
</gene>
<reference evidence="7" key="2">
    <citation type="submission" date="2020-09" db="EMBL/GenBank/DDBJ databases">
        <authorList>
            <person name="Sun Q."/>
            <person name="Ohkuma M."/>
        </authorList>
    </citation>
    <scope>NUCLEOTIDE SEQUENCE</scope>
    <source>
        <strain evidence="7">JCM 4386</strain>
    </source>
</reference>
<dbReference type="Gene3D" id="3.30.750.24">
    <property type="entry name" value="STAS domain"/>
    <property type="match status" value="1"/>
</dbReference>
<dbReference type="PANTHER" id="PTHR11814">
    <property type="entry name" value="SULFATE TRANSPORTER"/>
    <property type="match status" value="1"/>
</dbReference>
<dbReference type="CDD" id="cd07042">
    <property type="entry name" value="STAS_SulP_like_sulfate_transporter"/>
    <property type="match status" value="1"/>
</dbReference>
<dbReference type="PROSITE" id="PS50801">
    <property type="entry name" value="STAS"/>
    <property type="match status" value="1"/>
</dbReference>
<reference evidence="7" key="1">
    <citation type="journal article" date="2014" name="Int. J. Syst. Evol. Microbiol.">
        <title>Complete genome sequence of Corynebacterium casei LMG S-19264T (=DSM 44701T), isolated from a smear-ripened cheese.</title>
        <authorList>
            <consortium name="US DOE Joint Genome Institute (JGI-PGF)"/>
            <person name="Walter F."/>
            <person name="Albersmeier A."/>
            <person name="Kalinowski J."/>
            <person name="Ruckert C."/>
        </authorList>
    </citation>
    <scope>NUCLEOTIDE SEQUENCE</scope>
    <source>
        <strain evidence="7">JCM 4386</strain>
    </source>
</reference>
<feature type="transmembrane region" description="Helical" evidence="5">
    <location>
        <begin position="169"/>
        <end position="187"/>
    </location>
</feature>
<sequence length="551" mass="56330">MAGWIRGYRRGLLRGDVLAGLTVWALIVPESVAYAEIAGVPPQNAFYAAPVALAAYALLGGSRFLVVGATSAAAVLSASTVNGVSGDPGAVVGLSAALAVLVGGVLMAAGAARLGFLTNFLAEPALVGFLFGMALTIMVRQAGKIVGVSSGEGDFFQRLAKLLSRAGDWSWTTIAVGVAAMVSLLLLEHVLPRLPASLIVLAAGLILSQALDLRAHGVATVGSVPAAVPVPHLPGISSADWAELAGGSLGVALVAFAESYSIAGRFARLHGDEVKADREMVAVGAANLAAGLFRGFAVSGSASRSAAAEGAGGRSPMVSLVAAGLVLLTGAFLTSLFTPLPEAVLGAIVIVAVRGFLRVGELRRYAAHDRPSLWVALTALTGVLVFDLLPGLLLAVLMSLLLFIAYSSAPRVAVLGLLPGTGVWGDLREHPRAVPAPGVLVARPDGTLFFGNAARVRTAVKDLVAASEDPPRAVVVDLTASYRLGLPVLDTLADLAADLDHQGVELHLARVRAGPTRALSRHPLHATLSPDRLHPTVTDAVNALRDGRGPS</sequence>
<organism evidence="7 8">
    <name type="scientific">Streptomyces humidus</name>
    <dbReference type="NCBI Taxonomy" id="52259"/>
    <lineage>
        <taxon>Bacteria</taxon>
        <taxon>Bacillati</taxon>
        <taxon>Actinomycetota</taxon>
        <taxon>Actinomycetes</taxon>
        <taxon>Kitasatosporales</taxon>
        <taxon>Streptomycetaceae</taxon>
        <taxon>Streptomyces</taxon>
    </lineage>
</organism>
<dbReference type="RefSeq" id="WP_190149800.1">
    <property type="nucleotide sequence ID" value="NZ_BMTL01000011.1"/>
</dbReference>
<evidence type="ECO:0000256" key="5">
    <source>
        <dbReference type="SAM" id="Phobius"/>
    </source>
</evidence>
<protein>
    <submittedName>
        <fullName evidence="7">Sodium-independent anion transporter</fullName>
    </submittedName>
</protein>
<proteinExistence type="predicted"/>
<dbReference type="InterPro" id="IPR011547">
    <property type="entry name" value="SLC26A/SulP_dom"/>
</dbReference>
<evidence type="ECO:0000256" key="4">
    <source>
        <dbReference type="ARBA" id="ARBA00023136"/>
    </source>
</evidence>
<keyword evidence="4 5" id="KW-0472">Membrane</keyword>
<accession>A0A918FWP9</accession>
<name>A0A918FWP9_9ACTN</name>
<dbReference type="Pfam" id="PF01740">
    <property type="entry name" value="STAS"/>
    <property type="match status" value="1"/>
</dbReference>
<comment type="subcellular location">
    <subcellularLocation>
        <location evidence="1">Membrane</location>
        <topology evidence="1">Multi-pass membrane protein</topology>
    </subcellularLocation>
</comment>
<dbReference type="InterPro" id="IPR002645">
    <property type="entry name" value="STAS_dom"/>
</dbReference>
<dbReference type="GO" id="GO:0055085">
    <property type="term" value="P:transmembrane transport"/>
    <property type="evidence" value="ECO:0007669"/>
    <property type="project" value="InterPro"/>
</dbReference>
<feature type="transmembrane region" description="Helical" evidence="5">
    <location>
        <begin position="343"/>
        <end position="361"/>
    </location>
</feature>
<dbReference type="InterPro" id="IPR001902">
    <property type="entry name" value="SLC26A/SulP_fam"/>
</dbReference>
<dbReference type="InterPro" id="IPR036513">
    <property type="entry name" value="STAS_dom_sf"/>
</dbReference>
<evidence type="ECO:0000256" key="3">
    <source>
        <dbReference type="ARBA" id="ARBA00022989"/>
    </source>
</evidence>
<feature type="transmembrane region" description="Helical" evidence="5">
    <location>
        <begin position="120"/>
        <end position="139"/>
    </location>
</feature>
<evidence type="ECO:0000259" key="6">
    <source>
        <dbReference type="PROSITE" id="PS50801"/>
    </source>
</evidence>
<dbReference type="Proteomes" id="UP000606194">
    <property type="component" value="Unassembled WGS sequence"/>
</dbReference>
<evidence type="ECO:0000256" key="1">
    <source>
        <dbReference type="ARBA" id="ARBA00004141"/>
    </source>
</evidence>
<dbReference type="EMBL" id="BMTL01000011">
    <property type="protein sequence ID" value="GGR89402.1"/>
    <property type="molecule type" value="Genomic_DNA"/>
</dbReference>
<comment type="caution">
    <text evidence="7">The sequence shown here is derived from an EMBL/GenBank/DDBJ whole genome shotgun (WGS) entry which is preliminary data.</text>
</comment>
<feature type="transmembrane region" description="Helical" evidence="5">
    <location>
        <begin position="45"/>
        <end position="78"/>
    </location>
</feature>
<keyword evidence="8" id="KW-1185">Reference proteome</keyword>
<feature type="transmembrane region" description="Helical" evidence="5">
    <location>
        <begin position="317"/>
        <end position="337"/>
    </location>
</feature>
<evidence type="ECO:0000313" key="7">
    <source>
        <dbReference type="EMBL" id="GGR89402.1"/>
    </source>
</evidence>
<evidence type="ECO:0000313" key="8">
    <source>
        <dbReference type="Proteomes" id="UP000606194"/>
    </source>
</evidence>
<dbReference type="Pfam" id="PF00916">
    <property type="entry name" value="Sulfate_transp"/>
    <property type="match status" value="1"/>
</dbReference>
<keyword evidence="2 5" id="KW-0812">Transmembrane</keyword>
<dbReference type="GO" id="GO:0016020">
    <property type="term" value="C:membrane"/>
    <property type="evidence" value="ECO:0007669"/>
    <property type="project" value="UniProtKB-SubCell"/>
</dbReference>
<dbReference type="AlphaFoldDB" id="A0A918FWP9"/>
<feature type="transmembrane region" description="Helical" evidence="5">
    <location>
        <begin position="373"/>
        <end position="406"/>
    </location>
</feature>
<evidence type="ECO:0000256" key="2">
    <source>
        <dbReference type="ARBA" id="ARBA00022692"/>
    </source>
</evidence>
<feature type="domain" description="STAS" evidence="6">
    <location>
        <begin position="429"/>
        <end position="544"/>
    </location>
</feature>
<dbReference type="SUPFAM" id="SSF52091">
    <property type="entry name" value="SpoIIaa-like"/>
    <property type="match status" value="1"/>
</dbReference>